<feature type="transmembrane region" description="Helical" evidence="2">
    <location>
        <begin position="440"/>
        <end position="461"/>
    </location>
</feature>
<evidence type="ECO:0000313" key="4">
    <source>
        <dbReference type="EMBL" id="MBK1785612.1"/>
    </source>
</evidence>
<keyword evidence="3" id="KW-0732">Signal</keyword>
<accession>A0A934QSP1</accession>
<keyword evidence="2" id="KW-0472">Membrane</keyword>
<keyword evidence="5" id="KW-1185">Reference proteome</keyword>
<feature type="signal peptide" evidence="3">
    <location>
        <begin position="1"/>
        <end position="33"/>
    </location>
</feature>
<evidence type="ECO:0000256" key="2">
    <source>
        <dbReference type="SAM" id="Phobius"/>
    </source>
</evidence>
<feature type="compositionally biased region" description="Polar residues" evidence="1">
    <location>
        <begin position="243"/>
        <end position="252"/>
    </location>
</feature>
<reference evidence="4" key="1">
    <citation type="submission" date="2020-12" db="EMBL/GenBank/DDBJ databases">
        <title>Prauserella sp. ASG 168, a novel actinomycete isolated from cave rock.</title>
        <authorList>
            <person name="Suriyachadkun C."/>
        </authorList>
    </citation>
    <scope>NUCLEOTIDE SEQUENCE</scope>
    <source>
        <strain evidence="4">ASG 168</strain>
    </source>
</reference>
<gene>
    <name evidence="4" type="ORF">JHE00_14880</name>
</gene>
<evidence type="ECO:0000256" key="3">
    <source>
        <dbReference type="SAM" id="SignalP"/>
    </source>
</evidence>
<keyword evidence="2" id="KW-0812">Transmembrane</keyword>
<dbReference type="Proteomes" id="UP000635245">
    <property type="component" value="Unassembled WGS sequence"/>
</dbReference>
<name>A0A934QSP1_9PSEU</name>
<dbReference type="EMBL" id="JAENJH010000003">
    <property type="protein sequence ID" value="MBK1785612.1"/>
    <property type="molecule type" value="Genomic_DNA"/>
</dbReference>
<evidence type="ECO:0000313" key="5">
    <source>
        <dbReference type="Proteomes" id="UP000635245"/>
    </source>
</evidence>
<organism evidence="4 5">
    <name type="scientific">Prauserella cavernicola</name>
    <dbReference type="NCBI Taxonomy" id="2800127"/>
    <lineage>
        <taxon>Bacteria</taxon>
        <taxon>Bacillati</taxon>
        <taxon>Actinomycetota</taxon>
        <taxon>Actinomycetes</taxon>
        <taxon>Pseudonocardiales</taxon>
        <taxon>Pseudonocardiaceae</taxon>
        <taxon>Prauserella</taxon>
    </lineage>
</organism>
<dbReference type="GO" id="GO:0005975">
    <property type="term" value="P:carbohydrate metabolic process"/>
    <property type="evidence" value="ECO:0007669"/>
    <property type="project" value="UniProtKB-ARBA"/>
</dbReference>
<proteinExistence type="predicted"/>
<feature type="region of interest" description="Disordered" evidence="1">
    <location>
        <begin position="243"/>
        <end position="270"/>
    </location>
</feature>
<feature type="chain" id="PRO_5036702613" description="Prealbumin-like fold domain-containing protein" evidence="3">
    <location>
        <begin position="34"/>
        <end position="468"/>
    </location>
</feature>
<evidence type="ECO:0008006" key="6">
    <source>
        <dbReference type="Google" id="ProtNLM"/>
    </source>
</evidence>
<keyword evidence="2" id="KW-1133">Transmembrane helix</keyword>
<dbReference type="InterPro" id="IPR013783">
    <property type="entry name" value="Ig-like_fold"/>
</dbReference>
<dbReference type="Gene3D" id="2.60.40.10">
    <property type="entry name" value="Immunoglobulins"/>
    <property type="match status" value="2"/>
</dbReference>
<comment type="caution">
    <text evidence="4">The sequence shown here is derived from an EMBL/GenBank/DDBJ whole genome shotgun (WGS) entry which is preliminary data.</text>
</comment>
<sequence>MGRTTRPATLLRLLLASALAALTLVVVAPTASAEVDEGVGHRTTPGQSWGGRDRAFDWVGSYMVGDKQVFCVSFALKAPDTDEVYQPGDELLTKWGEKLSPDVAANISYLLLRYGDTQNPDEAAALAHLLHSWTAAPRSPADLDPAKPFNEIGYDIDLQFGKLPGGAKEAVERLRADAEANRGPWTASVTAPDEAQTIGTPGEWTVGVTNAAGEGVPGVPVTLTLTDAELDGEQTVTTGEDGTATLQVSPTGENPKVAASLSAPADRPYVQDPVTADTQRVVSTGGEQELTAEATTQAVTAPGVVRVAKVDSETGKGIAGVPLRLTAADKTEPALGQDGEPIVGEDGKPAVVTSEGEQGVVTLENLRTPQEICIVEVSPPNGYDDAFDPANPPSACGTVQPGDTLVLEIANVADQVPHTIPAGDQPTTVAQSSTTSSTPVGALAGMGVLALVASGLVGLVARRRFTRD</sequence>
<protein>
    <recommendedName>
        <fullName evidence="6">Prealbumin-like fold domain-containing protein</fullName>
    </recommendedName>
</protein>
<dbReference type="AlphaFoldDB" id="A0A934QSP1"/>
<evidence type="ECO:0000256" key="1">
    <source>
        <dbReference type="SAM" id="MobiDB-lite"/>
    </source>
</evidence>